<dbReference type="Gene3D" id="4.10.70.10">
    <property type="entry name" value="Disintegrin domain"/>
    <property type="match status" value="1"/>
</dbReference>
<keyword evidence="3" id="KW-1133">Transmembrane helix</keyword>
<feature type="domain" description="Disintegrin" evidence="5">
    <location>
        <begin position="394"/>
        <end position="440"/>
    </location>
</feature>
<keyword evidence="3" id="KW-0472">Membrane</keyword>
<evidence type="ECO:0000256" key="2">
    <source>
        <dbReference type="SAM" id="MobiDB-lite"/>
    </source>
</evidence>
<feature type="chain" id="PRO_5029617734" evidence="4">
    <location>
        <begin position="21"/>
        <end position="670"/>
    </location>
</feature>
<dbReference type="InterPro" id="IPR001762">
    <property type="entry name" value="Disintegrin_dom"/>
</dbReference>
<dbReference type="Pfam" id="PF01421">
    <property type="entry name" value="Reprolysin"/>
    <property type="match status" value="1"/>
</dbReference>
<dbReference type="PANTHER" id="PTHR11905:SF159">
    <property type="entry name" value="ADAM METALLOPROTEASE"/>
    <property type="match status" value="1"/>
</dbReference>
<feature type="signal peptide" evidence="4">
    <location>
        <begin position="1"/>
        <end position="20"/>
    </location>
</feature>
<dbReference type="GO" id="GO:0006509">
    <property type="term" value="P:membrane protein ectodomain proteolysis"/>
    <property type="evidence" value="ECO:0007669"/>
    <property type="project" value="TreeGrafter"/>
</dbReference>
<keyword evidence="1" id="KW-1015">Disulfide bond</keyword>
<dbReference type="SMART" id="SM00608">
    <property type="entry name" value="ACR"/>
    <property type="match status" value="1"/>
</dbReference>
<protein>
    <submittedName>
        <fullName evidence="7">ADAM33</fullName>
    </submittedName>
</protein>
<dbReference type="PANTHER" id="PTHR11905">
    <property type="entry name" value="ADAM A DISINTEGRIN AND METALLOPROTEASE DOMAIN"/>
    <property type="match status" value="1"/>
</dbReference>
<feature type="disulfide bond" evidence="1">
    <location>
        <begin position="397"/>
        <end position="402"/>
    </location>
</feature>
<comment type="caution">
    <text evidence="1">Lacks conserved residue(s) required for the propagation of feature annotation.</text>
</comment>
<evidence type="ECO:0000313" key="7">
    <source>
        <dbReference type="EMBL" id="KAF6040658.1"/>
    </source>
</evidence>
<dbReference type="Pfam" id="PF00200">
    <property type="entry name" value="Disintegrin"/>
    <property type="match status" value="1"/>
</dbReference>
<dbReference type="SUPFAM" id="SSF55486">
    <property type="entry name" value="Metalloproteases ('zincins'), catalytic domain"/>
    <property type="match status" value="1"/>
</dbReference>
<accession>A0A7J7KR85</accession>
<dbReference type="AlphaFoldDB" id="A0A7J7KR85"/>
<comment type="caution">
    <text evidence="7">The sequence shown here is derived from an EMBL/GenBank/DDBJ whole genome shotgun (WGS) entry which is preliminary data.</text>
</comment>
<keyword evidence="4" id="KW-0732">Signal</keyword>
<feature type="domain" description="Peptidase M12B" evidence="6">
    <location>
        <begin position="223"/>
        <end position="424"/>
    </location>
</feature>
<dbReference type="Gene3D" id="3.40.390.10">
    <property type="entry name" value="Collagenase (Catalytic Domain)"/>
    <property type="match status" value="1"/>
</dbReference>
<organism evidence="7 8">
    <name type="scientific">Bugula neritina</name>
    <name type="common">Brown bryozoan</name>
    <name type="synonym">Sertularia neritina</name>
    <dbReference type="NCBI Taxonomy" id="10212"/>
    <lineage>
        <taxon>Eukaryota</taxon>
        <taxon>Metazoa</taxon>
        <taxon>Spiralia</taxon>
        <taxon>Lophotrochozoa</taxon>
        <taxon>Bryozoa</taxon>
        <taxon>Gymnolaemata</taxon>
        <taxon>Cheilostomatida</taxon>
        <taxon>Flustrina</taxon>
        <taxon>Buguloidea</taxon>
        <taxon>Bugulidae</taxon>
        <taxon>Bugula</taxon>
    </lineage>
</organism>
<dbReference type="InterPro" id="IPR024079">
    <property type="entry name" value="MetalloPept_cat_dom_sf"/>
</dbReference>
<evidence type="ECO:0000259" key="6">
    <source>
        <dbReference type="PROSITE" id="PS50215"/>
    </source>
</evidence>
<gene>
    <name evidence="7" type="ORF">EB796_001071</name>
</gene>
<feature type="region of interest" description="Disordered" evidence="2">
    <location>
        <begin position="197"/>
        <end position="216"/>
    </location>
</feature>
<dbReference type="InterPro" id="IPR001590">
    <property type="entry name" value="Peptidase_M12B"/>
</dbReference>
<dbReference type="Proteomes" id="UP000593567">
    <property type="component" value="Unassembled WGS sequence"/>
</dbReference>
<evidence type="ECO:0000256" key="1">
    <source>
        <dbReference type="PROSITE-ProRule" id="PRU00276"/>
    </source>
</evidence>
<keyword evidence="8" id="KW-1185">Reference proteome</keyword>
<dbReference type="SMART" id="SM00050">
    <property type="entry name" value="DISIN"/>
    <property type="match status" value="1"/>
</dbReference>
<sequence>MRRLLTLYWYMFWTAVLTYCHTNEKSRLRLGELKKDHLINIEIHITFQSHDYIKILTNQQDLDNLTEVIKLANENVELLIYSPELHPIKLQLTKSYMILSDEFVVMYSNNTDHFIEEHSNIGYELEHCYFNGKFINHSFSLVTLKLCNGISGTLETDKQVTSINTDVSNSLVTFTLSQSRDFDENRDYAEKMNCGAKNSAQSDFPQASRKERQSEDNFARPERYIEMFIVFDTSMFERLNRSISNCVDRVLQLTHYAARYYREFNVYLALRGVEVWTFHDAIRFPKISKTGDLYDSDAIVTQFNYYRIGKGHIGNSDLSVLVTNRTLSDNIAGLASLNGACSLNSAGVLIVDSVKSVIVVHLLCVQVNAATQRPANYTAMRLVQEFILFGDVLGSCCNLNTCTFKSKGSVCRPVNNIHCDIDDVCDGMSNRCPEDRHVLNGMPCYNNGEAYCYDGKCNSHLSQCRVLYGDDEDTENADEICYLVNNAVGESYGNCGTVTIANPFFLNGGLRSYNSCRTEQDALCGVMQCRASAQAIANPRVKALLSEIANKNVYGKRCTQAIYSVGDTDYNPGRVPNGAKCAEGKMCENGKCVAAASNETIIHEEEKLITKSIEPCVLVFILTLTLGAITVLMLVGLLYLLIRNQTQIHSFARFTATRQELTTSDSGNHV</sequence>
<proteinExistence type="predicted"/>
<reference evidence="7" key="1">
    <citation type="submission" date="2020-06" db="EMBL/GenBank/DDBJ databases">
        <title>Draft genome of Bugula neritina, a colonial animal packing powerful symbionts and potential medicines.</title>
        <authorList>
            <person name="Rayko M."/>
        </authorList>
    </citation>
    <scope>NUCLEOTIDE SEQUENCE [LARGE SCALE GENOMIC DNA]</scope>
    <source>
        <strain evidence="7">Kwan_BN1</strain>
    </source>
</reference>
<name>A0A7J7KR85_BUGNE</name>
<keyword evidence="3" id="KW-0812">Transmembrane</keyword>
<dbReference type="InterPro" id="IPR006586">
    <property type="entry name" value="ADAM_Cys-rich"/>
</dbReference>
<dbReference type="EMBL" id="VXIV02000119">
    <property type="protein sequence ID" value="KAF6040658.1"/>
    <property type="molecule type" value="Genomic_DNA"/>
</dbReference>
<evidence type="ECO:0000256" key="4">
    <source>
        <dbReference type="SAM" id="SignalP"/>
    </source>
</evidence>
<dbReference type="Pfam" id="PF08516">
    <property type="entry name" value="ADAM_CR"/>
    <property type="match status" value="1"/>
</dbReference>
<feature type="transmembrane region" description="Helical" evidence="3">
    <location>
        <begin position="617"/>
        <end position="642"/>
    </location>
</feature>
<dbReference type="OrthoDB" id="5951731at2759"/>
<dbReference type="GO" id="GO:0004222">
    <property type="term" value="F:metalloendopeptidase activity"/>
    <property type="evidence" value="ECO:0007669"/>
    <property type="project" value="InterPro"/>
</dbReference>
<dbReference type="PROSITE" id="PS50215">
    <property type="entry name" value="ADAM_MEPRO"/>
    <property type="match status" value="1"/>
</dbReference>
<dbReference type="SUPFAM" id="SSF57552">
    <property type="entry name" value="Blood coagulation inhibitor (disintegrin)"/>
    <property type="match status" value="1"/>
</dbReference>
<dbReference type="InterPro" id="IPR036436">
    <property type="entry name" value="Disintegrin_dom_sf"/>
</dbReference>
<evidence type="ECO:0000313" key="8">
    <source>
        <dbReference type="Proteomes" id="UP000593567"/>
    </source>
</evidence>
<evidence type="ECO:0000259" key="5">
    <source>
        <dbReference type="PROSITE" id="PS50214"/>
    </source>
</evidence>
<dbReference type="PROSITE" id="PS50214">
    <property type="entry name" value="DISINTEGRIN_2"/>
    <property type="match status" value="1"/>
</dbReference>
<evidence type="ECO:0000256" key="3">
    <source>
        <dbReference type="SAM" id="Phobius"/>
    </source>
</evidence>